<dbReference type="EMBL" id="RSDO01000003">
    <property type="protein sequence ID" value="RRR54741.1"/>
    <property type="molecule type" value="Genomic_DNA"/>
</dbReference>
<dbReference type="GO" id="GO:0006098">
    <property type="term" value="P:pentose-phosphate shunt"/>
    <property type="evidence" value="ECO:0007669"/>
    <property type="project" value="TreeGrafter"/>
</dbReference>
<comment type="caution">
    <text evidence="4">The sequence shown here is derived from an EMBL/GenBank/DDBJ whole genome shotgun (WGS) entry which is preliminary data.</text>
</comment>
<dbReference type="GO" id="GO:0046872">
    <property type="term" value="F:metal ion binding"/>
    <property type="evidence" value="ECO:0007669"/>
    <property type="project" value="UniProtKB-KW"/>
</dbReference>
<reference evidence="4 5" key="1">
    <citation type="submission" date="2018-11" db="EMBL/GenBank/DDBJ databases">
        <authorList>
            <person name="Stevens M.J."/>
            <person name="Cernela N."/>
            <person name="Spoerry Serrano N."/>
            <person name="Schmitt S."/>
            <person name="Schrenzel J."/>
            <person name="Stephan R."/>
        </authorList>
    </citation>
    <scope>NUCLEOTIDE SEQUENCE [LARGE SCALE GENOMIC DNA]</scope>
    <source>
        <strain evidence="4 5">PP422</strain>
    </source>
</reference>
<dbReference type="Pfam" id="PF22613">
    <property type="entry name" value="Transketolase_C_1"/>
    <property type="match status" value="1"/>
</dbReference>
<dbReference type="SUPFAM" id="SSF52922">
    <property type="entry name" value="TK C-terminal domain-like"/>
    <property type="match status" value="1"/>
</dbReference>
<name>A0A426THR3_STRSU</name>
<dbReference type="Gene3D" id="3.40.50.920">
    <property type="match status" value="1"/>
</dbReference>
<dbReference type="InterPro" id="IPR009014">
    <property type="entry name" value="Transketo_C/PFOR_II"/>
</dbReference>
<dbReference type="PANTHER" id="PTHR43522">
    <property type="entry name" value="TRANSKETOLASE"/>
    <property type="match status" value="1"/>
</dbReference>
<evidence type="ECO:0000256" key="2">
    <source>
        <dbReference type="ARBA" id="ARBA00022842"/>
    </source>
</evidence>
<evidence type="ECO:0000313" key="4">
    <source>
        <dbReference type="EMBL" id="RRR54741.1"/>
    </source>
</evidence>
<accession>A0A426THR3</accession>
<feature type="domain" description="Transketolase-like C-terminal" evidence="3">
    <location>
        <begin position="12"/>
        <end position="63"/>
    </location>
</feature>
<dbReference type="Proteomes" id="UP000274117">
    <property type="component" value="Unassembled WGS sequence"/>
</dbReference>
<dbReference type="InterPro" id="IPR055152">
    <property type="entry name" value="Transketolase-like_C_2"/>
</dbReference>
<keyword evidence="1" id="KW-0479">Metal-binding</keyword>
<dbReference type="InterPro" id="IPR033247">
    <property type="entry name" value="Transketolase_fam"/>
</dbReference>
<keyword evidence="2" id="KW-0460">Magnesium</keyword>
<evidence type="ECO:0000259" key="3">
    <source>
        <dbReference type="Pfam" id="PF22613"/>
    </source>
</evidence>
<protein>
    <recommendedName>
        <fullName evidence="3">Transketolase-like C-terminal domain-containing protein</fullName>
    </recommendedName>
</protein>
<evidence type="ECO:0000256" key="1">
    <source>
        <dbReference type="ARBA" id="ARBA00022723"/>
    </source>
</evidence>
<reference evidence="4 5" key="2">
    <citation type="submission" date="2018-12" db="EMBL/GenBank/DDBJ databases">
        <title>Whole-genome sequences of fifteen clinical Streptococcus suis strains isolated from pigs between 2006 and 2018.</title>
        <authorList>
            <person name="Stevens M.J.A."/>
            <person name="Cernela N."/>
            <person name="Spoerry Serrano N."/>
            <person name="Schmitt S."/>
            <person name="Schrenzel J."/>
            <person name="Stephan R."/>
        </authorList>
    </citation>
    <scope>NUCLEOTIDE SEQUENCE [LARGE SCALE GENOMIC DNA]</scope>
    <source>
        <strain evidence="4 5">PP422</strain>
    </source>
</reference>
<dbReference type="PANTHER" id="PTHR43522:SF2">
    <property type="entry name" value="TRANSKETOLASE 1-RELATED"/>
    <property type="match status" value="1"/>
</dbReference>
<proteinExistence type="predicted"/>
<dbReference type="AlphaFoldDB" id="A0A426THR3"/>
<evidence type="ECO:0000313" key="5">
    <source>
        <dbReference type="Proteomes" id="UP000274117"/>
    </source>
</evidence>
<sequence length="78" mass="8377">MASIVNGLTLYTVLPQTVSKRVSIELGSTLGWDKYVGSKGLTIGVDQFGESAPADALLQSLGFKVDEIATRIKKYLSE</sequence>
<dbReference type="GO" id="GO:0004802">
    <property type="term" value="F:transketolase activity"/>
    <property type="evidence" value="ECO:0007669"/>
    <property type="project" value="TreeGrafter"/>
</dbReference>
<organism evidence="4 5">
    <name type="scientific">Streptococcus suis</name>
    <dbReference type="NCBI Taxonomy" id="1307"/>
    <lineage>
        <taxon>Bacteria</taxon>
        <taxon>Bacillati</taxon>
        <taxon>Bacillota</taxon>
        <taxon>Bacilli</taxon>
        <taxon>Lactobacillales</taxon>
        <taxon>Streptococcaceae</taxon>
        <taxon>Streptococcus</taxon>
    </lineage>
</organism>
<dbReference type="GO" id="GO:0005829">
    <property type="term" value="C:cytosol"/>
    <property type="evidence" value="ECO:0007669"/>
    <property type="project" value="TreeGrafter"/>
</dbReference>
<gene>
    <name evidence="4" type="ORF">EI998_02540</name>
</gene>